<feature type="chain" id="PRO_5026009599" evidence="1">
    <location>
        <begin position="23"/>
        <end position="104"/>
    </location>
</feature>
<dbReference type="Proteomes" id="UP000433309">
    <property type="component" value="Unassembled WGS sequence"/>
</dbReference>
<evidence type="ECO:0000313" key="3">
    <source>
        <dbReference type="Proteomes" id="UP000433309"/>
    </source>
</evidence>
<accession>A0A6I2L921</accession>
<dbReference type="AlphaFoldDB" id="A0A6I2L921"/>
<dbReference type="InterPro" id="IPR025421">
    <property type="entry name" value="DUF4148"/>
</dbReference>
<keyword evidence="3" id="KW-1185">Reference proteome</keyword>
<sequence>MKNIAIALSVATALFASAAASAQVSEEYSGYTDFVSTKTRAEVRAETLAAIQRGEIRYGEQYPDFSADEAPVAAKTRAEVKAELAAYRKTHPAVSADIDVASAT</sequence>
<protein>
    <submittedName>
        <fullName evidence="2">DUF4148 domain-containing protein</fullName>
    </submittedName>
</protein>
<evidence type="ECO:0000313" key="2">
    <source>
        <dbReference type="EMBL" id="MRW93196.1"/>
    </source>
</evidence>
<organism evidence="2 3">
    <name type="scientific">Duganella guangzhouensis</name>
    <dbReference type="NCBI Taxonomy" id="2666084"/>
    <lineage>
        <taxon>Bacteria</taxon>
        <taxon>Pseudomonadati</taxon>
        <taxon>Pseudomonadota</taxon>
        <taxon>Betaproteobacteria</taxon>
        <taxon>Burkholderiales</taxon>
        <taxon>Oxalobacteraceae</taxon>
        <taxon>Telluria group</taxon>
        <taxon>Duganella</taxon>
    </lineage>
</organism>
<comment type="caution">
    <text evidence="2">The sequence shown here is derived from an EMBL/GenBank/DDBJ whole genome shotgun (WGS) entry which is preliminary data.</text>
</comment>
<dbReference type="Pfam" id="PF13663">
    <property type="entry name" value="DUF4148"/>
    <property type="match status" value="1"/>
</dbReference>
<name>A0A6I2L921_9BURK</name>
<feature type="signal peptide" evidence="1">
    <location>
        <begin position="1"/>
        <end position="22"/>
    </location>
</feature>
<reference evidence="2 3" key="1">
    <citation type="submission" date="2019-11" db="EMBL/GenBank/DDBJ databases">
        <title>Novel species isolated from a subtropical stream in China.</title>
        <authorList>
            <person name="Lu H."/>
        </authorList>
    </citation>
    <scope>NUCLEOTIDE SEQUENCE [LARGE SCALE GENOMIC DNA]</scope>
    <source>
        <strain evidence="2 3">FT80W</strain>
    </source>
</reference>
<evidence type="ECO:0000256" key="1">
    <source>
        <dbReference type="SAM" id="SignalP"/>
    </source>
</evidence>
<dbReference type="RefSeq" id="WP_154381354.1">
    <property type="nucleotide sequence ID" value="NZ_WKJK01000015.1"/>
</dbReference>
<dbReference type="EMBL" id="WKJK01000015">
    <property type="protein sequence ID" value="MRW93196.1"/>
    <property type="molecule type" value="Genomic_DNA"/>
</dbReference>
<keyword evidence="1" id="KW-0732">Signal</keyword>
<gene>
    <name evidence="2" type="ORF">GJ699_24695</name>
</gene>
<proteinExistence type="predicted"/>